<evidence type="ECO:0008006" key="6">
    <source>
        <dbReference type="Google" id="ProtNLM"/>
    </source>
</evidence>
<evidence type="ECO:0000313" key="5">
    <source>
        <dbReference type="Proteomes" id="UP001583177"/>
    </source>
</evidence>
<evidence type="ECO:0000256" key="3">
    <source>
        <dbReference type="ARBA" id="ARBA00023002"/>
    </source>
</evidence>
<gene>
    <name evidence="4" type="ORF">Daus18300_012838</name>
</gene>
<name>A0ABR3W1D3_9PEZI</name>
<dbReference type="PRINTS" id="PR00081">
    <property type="entry name" value="GDHRDH"/>
</dbReference>
<evidence type="ECO:0000256" key="1">
    <source>
        <dbReference type="ARBA" id="ARBA00006484"/>
    </source>
</evidence>
<comment type="caution">
    <text evidence="4">The sequence shown here is derived from an EMBL/GenBank/DDBJ whole genome shotgun (WGS) entry which is preliminary data.</text>
</comment>
<keyword evidence="2" id="KW-0521">NADP</keyword>
<evidence type="ECO:0000256" key="2">
    <source>
        <dbReference type="ARBA" id="ARBA00022857"/>
    </source>
</evidence>
<dbReference type="EMBL" id="JAWRVE010000183">
    <property type="protein sequence ID" value="KAL1850695.1"/>
    <property type="molecule type" value="Genomic_DNA"/>
</dbReference>
<dbReference type="Proteomes" id="UP001583177">
    <property type="component" value="Unassembled WGS sequence"/>
</dbReference>
<keyword evidence="3" id="KW-0560">Oxidoreductase</keyword>
<dbReference type="InterPro" id="IPR036291">
    <property type="entry name" value="NAD(P)-bd_dom_sf"/>
</dbReference>
<dbReference type="CDD" id="cd05233">
    <property type="entry name" value="SDR_c"/>
    <property type="match status" value="1"/>
</dbReference>
<accession>A0ABR3W1D3</accession>
<dbReference type="InterPro" id="IPR002347">
    <property type="entry name" value="SDR_fam"/>
</dbReference>
<proteinExistence type="inferred from homology"/>
<dbReference type="PANTHER" id="PTHR43477">
    <property type="entry name" value="DIHYDROANTICAPSIN 7-DEHYDROGENASE"/>
    <property type="match status" value="1"/>
</dbReference>
<dbReference type="Pfam" id="PF23441">
    <property type="entry name" value="SDR"/>
    <property type="match status" value="1"/>
</dbReference>
<sequence length="253" mass="26301">MPPIKGQSVVIIGGSSGIGAAAAKLACVEGLKVAIASSNRGRVDEAIKKIQDAVPDAQISGFTVDISGYDMESNLEKLFTDVTQANGGPIDHIILTAGLANVKPISDFTAEYFKEAAPLRLVAPILIAKLAPRFLKPHWTSSLIFTGGQVGEKPVKGYAVGAGWVASLYGTVRALALEMAPIRVNAVSPGATATELWGPPGEARERLKAMVTAGALLGKPGQPEEVGEAYIYLMRDTNNTGSMISSSGGSLLQ</sequence>
<dbReference type="Gene3D" id="3.40.50.720">
    <property type="entry name" value="NAD(P)-binding Rossmann-like Domain"/>
    <property type="match status" value="1"/>
</dbReference>
<dbReference type="InterPro" id="IPR057571">
    <property type="entry name" value="SDR_PhqE-like"/>
</dbReference>
<dbReference type="SUPFAM" id="SSF51735">
    <property type="entry name" value="NAD(P)-binding Rossmann-fold domains"/>
    <property type="match status" value="1"/>
</dbReference>
<organism evidence="4 5">
    <name type="scientific">Diaporthe australafricana</name>
    <dbReference type="NCBI Taxonomy" id="127596"/>
    <lineage>
        <taxon>Eukaryota</taxon>
        <taxon>Fungi</taxon>
        <taxon>Dikarya</taxon>
        <taxon>Ascomycota</taxon>
        <taxon>Pezizomycotina</taxon>
        <taxon>Sordariomycetes</taxon>
        <taxon>Sordariomycetidae</taxon>
        <taxon>Diaporthales</taxon>
        <taxon>Diaporthaceae</taxon>
        <taxon>Diaporthe</taxon>
    </lineage>
</organism>
<dbReference type="PANTHER" id="PTHR43477:SF1">
    <property type="entry name" value="DIHYDROANTICAPSIN 7-DEHYDROGENASE"/>
    <property type="match status" value="1"/>
</dbReference>
<evidence type="ECO:0000313" key="4">
    <source>
        <dbReference type="EMBL" id="KAL1850695.1"/>
    </source>
</evidence>
<protein>
    <recommendedName>
        <fullName evidence="6">Short chain dehydrogenase</fullName>
    </recommendedName>
</protein>
<reference evidence="4 5" key="1">
    <citation type="journal article" date="2024" name="IMA Fungus">
        <title>IMA Genome - F19 : A genome assembly and annotation guide to empower mycologists, including annotated draft genome sequences of Ceratocystis pirilliformis, Diaporthe australafricana, Fusarium ophioides, Paecilomyces lecythidis, and Sporothrix stenoceras.</title>
        <authorList>
            <person name="Aylward J."/>
            <person name="Wilson A.M."/>
            <person name="Visagie C.M."/>
            <person name="Spraker J."/>
            <person name="Barnes I."/>
            <person name="Buitendag C."/>
            <person name="Ceriani C."/>
            <person name="Del Mar Angel L."/>
            <person name="du Plessis D."/>
            <person name="Fuchs T."/>
            <person name="Gasser K."/>
            <person name="Kramer D."/>
            <person name="Li W."/>
            <person name="Munsamy K."/>
            <person name="Piso A."/>
            <person name="Price J.L."/>
            <person name="Sonnekus B."/>
            <person name="Thomas C."/>
            <person name="van der Nest A."/>
            <person name="van Dijk A."/>
            <person name="van Heerden A."/>
            <person name="van Vuuren N."/>
            <person name="Yilmaz N."/>
            <person name="Duong T.A."/>
            <person name="van der Merwe N.A."/>
            <person name="Wingfield M.J."/>
            <person name="Wingfield B.D."/>
        </authorList>
    </citation>
    <scope>NUCLEOTIDE SEQUENCE [LARGE SCALE GENOMIC DNA]</scope>
    <source>
        <strain evidence="4 5">CMW 18300</strain>
    </source>
</reference>
<keyword evidence="5" id="KW-1185">Reference proteome</keyword>
<dbReference type="InterPro" id="IPR051122">
    <property type="entry name" value="SDR_DHRS6-like"/>
</dbReference>
<comment type="similarity">
    <text evidence="1">Belongs to the short-chain dehydrogenases/reductases (SDR) family.</text>
</comment>